<dbReference type="AlphaFoldDB" id="A0AA48H598"/>
<feature type="transmembrane region" description="Helical" evidence="1">
    <location>
        <begin position="36"/>
        <end position="58"/>
    </location>
</feature>
<gene>
    <name evidence="2" type="ORF">METESE_26140</name>
</gene>
<reference evidence="2" key="1">
    <citation type="journal article" date="2023" name="Int. J. Syst. Evol. Microbiol.">
        <title>Mesoterricola silvestris gen. nov., sp. nov., Mesoterricola sediminis sp. nov., Geothrix oryzae sp. nov., Geothrix edaphica sp. nov., Geothrix rubra sp. nov., and Geothrix limicola sp. nov., six novel members of Acidobacteriota isolated from soils.</title>
        <authorList>
            <person name="Itoh H."/>
            <person name="Sugisawa Y."/>
            <person name="Mise K."/>
            <person name="Xu Z."/>
            <person name="Kuniyasu M."/>
            <person name="Ushijima N."/>
            <person name="Kawano K."/>
            <person name="Kobayashi E."/>
            <person name="Shiratori Y."/>
            <person name="Masuda Y."/>
            <person name="Senoo K."/>
        </authorList>
    </citation>
    <scope>NUCLEOTIDE SEQUENCE</scope>
    <source>
        <strain evidence="2">W786</strain>
    </source>
</reference>
<evidence type="ECO:0008006" key="4">
    <source>
        <dbReference type="Google" id="ProtNLM"/>
    </source>
</evidence>
<name>A0AA48H598_9BACT</name>
<feature type="transmembrane region" description="Helical" evidence="1">
    <location>
        <begin position="213"/>
        <end position="233"/>
    </location>
</feature>
<evidence type="ECO:0000256" key="1">
    <source>
        <dbReference type="SAM" id="Phobius"/>
    </source>
</evidence>
<keyword evidence="1" id="KW-0472">Membrane</keyword>
<feature type="transmembrane region" description="Helical" evidence="1">
    <location>
        <begin position="6"/>
        <end position="24"/>
    </location>
</feature>
<dbReference type="Proteomes" id="UP001228113">
    <property type="component" value="Chromosome"/>
</dbReference>
<accession>A0AA48H598</accession>
<keyword evidence="1" id="KW-1133">Transmembrane helix</keyword>
<feature type="transmembrane region" description="Helical" evidence="1">
    <location>
        <begin position="70"/>
        <end position="90"/>
    </location>
</feature>
<evidence type="ECO:0000313" key="2">
    <source>
        <dbReference type="EMBL" id="BDU77656.1"/>
    </source>
</evidence>
<organism evidence="2 3">
    <name type="scientific">Mesoterricola sediminis</name>
    <dbReference type="NCBI Taxonomy" id="2927980"/>
    <lineage>
        <taxon>Bacteria</taxon>
        <taxon>Pseudomonadati</taxon>
        <taxon>Acidobacteriota</taxon>
        <taxon>Holophagae</taxon>
        <taxon>Holophagales</taxon>
        <taxon>Holophagaceae</taxon>
        <taxon>Mesoterricola</taxon>
    </lineage>
</organism>
<dbReference type="KEGG" id="msea:METESE_26140"/>
<keyword evidence="1" id="KW-0812">Transmembrane</keyword>
<evidence type="ECO:0000313" key="3">
    <source>
        <dbReference type="Proteomes" id="UP001228113"/>
    </source>
</evidence>
<sequence>MSWLVLLYFPAACLLAAWVGRWVLEGRRSARDLGLGVVRRALLLFPLALLVTCFLKRTGPERWSHWASPLLGREIVLVALVLLIFIRWLAEMIAHSAFADAESSPGMARIAEPAFREALGMEDLRRRLAPPLWMRWLPGPTLHLSKIANIAHLLGGLRPRICLEAGLVPEAFRGRDPWWETVPAGFGQPLECLRAVLAHELAHFKRGDHLRKLLLLLYGALLPWEWFFGGTSLGKFRWTNSWLFRRWSKAMAWLGTPVRRWVQAEDGIKEDLADREAWRLVPDAARHLSEIRAFYPPAQAQPSTCFPEGSGNGVPPLLRQFLLFGVLGTLLWASPGRIPYSLTFGSDMKSTTLPQSWCLVTAPGSEASAVFLPGRNEPGKILIHYPRISLGQPSLLRAMGRMGPDCFPGDCDLEMTWDVLYEGRGSLSGKEAFLSLTQSAMTVRNNPDPLTAYSIPVEVPAGPANGGWRTYAAVTRIRNNPCMEHMLIGFDLSVPGKYVFRPPVLTVVLPNGERRPFRQV</sequence>
<dbReference type="EMBL" id="AP027081">
    <property type="protein sequence ID" value="BDU77656.1"/>
    <property type="molecule type" value="Genomic_DNA"/>
</dbReference>
<keyword evidence="3" id="KW-1185">Reference proteome</keyword>
<proteinExistence type="predicted"/>
<protein>
    <recommendedName>
        <fullName evidence="4">Peptidase M56 domain-containing protein</fullName>
    </recommendedName>
</protein>